<feature type="compositionally biased region" description="Basic and acidic residues" evidence="1">
    <location>
        <begin position="88"/>
        <end position="97"/>
    </location>
</feature>
<accession>A0AAV0XZT5</accession>
<feature type="region of interest" description="Disordered" evidence="1">
    <location>
        <begin position="88"/>
        <end position="108"/>
    </location>
</feature>
<comment type="caution">
    <text evidence="2">The sequence shown here is derived from an EMBL/GenBank/DDBJ whole genome shotgun (WGS) entry which is preliminary data.</text>
</comment>
<protein>
    <submittedName>
        <fullName evidence="2">Uncharacterized protein</fullName>
    </submittedName>
</protein>
<dbReference type="AlphaFoldDB" id="A0AAV0XZT5"/>
<feature type="region of interest" description="Disordered" evidence="1">
    <location>
        <begin position="1"/>
        <end position="35"/>
    </location>
</feature>
<dbReference type="EMBL" id="CARXXK010001140">
    <property type="protein sequence ID" value="CAI6373988.1"/>
    <property type="molecule type" value="Genomic_DNA"/>
</dbReference>
<feature type="compositionally biased region" description="Basic residues" evidence="1">
    <location>
        <begin position="98"/>
        <end position="108"/>
    </location>
</feature>
<evidence type="ECO:0000313" key="2">
    <source>
        <dbReference type="EMBL" id="CAI6373988.1"/>
    </source>
</evidence>
<proteinExistence type="predicted"/>
<keyword evidence="3" id="KW-1185">Reference proteome</keyword>
<dbReference type="Proteomes" id="UP001160148">
    <property type="component" value="Unassembled WGS sequence"/>
</dbReference>
<feature type="compositionally biased region" description="Low complexity" evidence="1">
    <location>
        <begin position="17"/>
        <end position="31"/>
    </location>
</feature>
<evidence type="ECO:0000256" key="1">
    <source>
        <dbReference type="SAM" id="MobiDB-lite"/>
    </source>
</evidence>
<sequence>MSDNEAINVNISAMPAVQSLQNPQSSSSSPVKKNRCGAFVGSKQKLMIINLYKSKTQQEPSMKYKNLMKLISKEIGIGYNTVCNTVSDYKKNKEVKSPNKKKNSSNNQ</sequence>
<feature type="compositionally biased region" description="Polar residues" evidence="1">
    <location>
        <begin position="1"/>
        <end position="11"/>
    </location>
</feature>
<evidence type="ECO:0000313" key="3">
    <source>
        <dbReference type="Proteomes" id="UP001160148"/>
    </source>
</evidence>
<gene>
    <name evidence="2" type="ORF">MEUPH1_LOCUS27654</name>
</gene>
<name>A0AAV0XZT5_9HEMI</name>
<reference evidence="2 3" key="1">
    <citation type="submission" date="2023-01" db="EMBL/GenBank/DDBJ databases">
        <authorList>
            <person name="Whitehead M."/>
        </authorList>
    </citation>
    <scope>NUCLEOTIDE SEQUENCE [LARGE SCALE GENOMIC DNA]</scope>
</reference>
<organism evidence="2 3">
    <name type="scientific">Macrosiphum euphorbiae</name>
    <name type="common">potato aphid</name>
    <dbReference type="NCBI Taxonomy" id="13131"/>
    <lineage>
        <taxon>Eukaryota</taxon>
        <taxon>Metazoa</taxon>
        <taxon>Ecdysozoa</taxon>
        <taxon>Arthropoda</taxon>
        <taxon>Hexapoda</taxon>
        <taxon>Insecta</taxon>
        <taxon>Pterygota</taxon>
        <taxon>Neoptera</taxon>
        <taxon>Paraneoptera</taxon>
        <taxon>Hemiptera</taxon>
        <taxon>Sternorrhyncha</taxon>
        <taxon>Aphidomorpha</taxon>
        <taxon>Aphidoidea</taxon>
        <taxon>Aphididae</taxon>
        <taxon>Macrosiphini</taxon>
        <taxon>Macrosiphum</taxon>
    </lineage>
</organism>